<name>A0A4Z2EDG4_9TELE</name>
<dbReference type="EMBL" id="SRLO01010496">
    <property type="protein sequence ID" value="TNN26312.1"/>
    <property type="molecule type" value="Genomic_DNA"/>
</dbReference>
<dbReference type="Proteomes" id="UP000314294">
    <property type="component" value="Unassembled WGS sequence"/>
</dbReference>
<sequence>MVVAAPKATIANQLKKGTVQLNVLKGEGEVLRHGDAHAEEEERRVTDGVSLMFNPKEVILFPLHSRFITYTWTMQREITSVLQEATSSRAFCTLMHTS</sequence>
<comment type="caution">
    <text evidence="1">The sequence shown here is derived from an EMBL/GenBank/DDBJ whole genome shotgun (WGS) entry which is preliminary data.</text>
</comment>
<reference evidence="1 2" key="1">
    <citation type="submission" date="2019-03" db="EMBL/GenBank/DDBJ databases">
        <title>First draft genome of Liparis tanakae, snailfish: a comprehensive survey of snailfish specific genes.</title>
        <authorList>
            <person name="Kim W."/>
            <person name="Song I."/>
            <person name="Jeong J.-H."/>
            <person name="Kim D."/>
            <person name="Kim S."/>
            <person name="Ryu S."/>
            <person name="Song J.Y."/>
            <person name="Lee S.K."/>
        </authorList>
    </citation>
    <scope>NUCLEOTIDE SEQUENCE [LARGE SCALE GENOMIC DNA]</scope>
    <source>
        <tissue evidence="1">Muscle</tissue>
    </source>
</reference>
<organism evidence="1 2">
    <name type="scientific">Liparis tanakae</name>
    <name type="common">Tanaka's snailfish</name>
    <dbReference type="NCBI Taxonomy" id="230148"/>
    <lineage>
        <taxon>Eukaryota</taxon>
        <taxon>Metazoa</taxon>
        <taxon>Chordata</taxon>
        <taxon>Craniata</taxon>
        <taxon>Vertebrata</taxon>
        <taxon>Euteleostomi</taxon>
        <taxon>Actinopterygii</taxon>
        <taxon>Neopterygii</taxon>
        <taxon>Teleostei</taxon>
        <taxon>Neoteleostei</taxon>
        <taxon>Acanthomorphata</taxon>
        <taxon>Eupercaria</taxon>
        <taxon>Perciformes</taxon>
        <taxon>Cottioidei</taxon>
        <taxon>Cottales</taxon>
        <taxon>Liparidae</taxon>
        <taxon>Liparis</taxon>
    </lineage>
</organism>
<accession>A0A4Z2EDG4</accession>
<dbReference type="AlphaFoldDB" id="A0A4Z2EDG4"/>
<protein>
    <submittedName>
        <fullName evidence="1">Uncharacterized protein</fullName>
    </submittedName>
</protein>
<gene>
    <name evidence="1" type="ORF">EYF80_063551</name>
</gene>
<keyword evidence="2" id="KW-1185">Reference proteome</keyword>
<evidence type="ECO:0000313" key="2">
    <source>
        <dbReference type="Proteomes" id="UP000314294"/>
    </source>
</evidence>
<proteinExistence type="predicted"/>
<evidence type="ECO:0000313" key="1">
    <source>
        <dbReference type="EMBL" id="TNN26312.1"/>
    </source>
</evidence>